<dbReference type="InterPro" id="IPR050679">
    <property type="entry name" value="Bact_HTH_transcr_reg"/>
</dbReference>
<dbReference type="OrthoDB" id="8582866at2"/>
<dbReference type="SUPFAM" id="SSF64288">
    <property type="entry name" value="Chorismate lyase-like"/>
    <property type="match status" value="1"/>
</dbReference>
<dbReference type="InterPro" id="IPR000524">
    <property type="entry name" value="Tscrpt_reg_HTH_GntR"/>
</dbReference>
<dbReference type="Gene3D" id="3.40.1410.10">
    <property type="entry name" value="Chorismate lyase-like"/>
    <property type="match status" value="1"/>
</dbReference>
<dbReference type="Pfam" id="PF00392">
    <property type="entry name" value="GntR"/>
    <property type="match status" value="1"/>
</dbReference>
<gene>
    <name evidence="5" type="ORF">DY367_07950</name>
</gene>
<dbReference type="GO" id="GO:0003700">
    <property type="term" value="F:DNA-binding transcription factor activity"/>
    <property type="evidence" value="ECO:0007669"/>
    <property type="project" value="InterPro"/>
</dbReference>
<dbReference type="InterPro" id="IPR011663">
    <property type="entry name" value="UTRA"/>
</dbReference>
<evidence type="ECO:0000256" key="1">
    <source>
        <dbReference type="ARBA" id="ARBA00023015"/>
    </source>
</evidence>
<dbReference type="Gene3D" id="1.10.10.10">
    <property type="entry name" value="Winged helix-like DNA-binding domain superfamily/Winged helix DNA-binding domain"/>
    <property type="match status" value="1"/>
</dbReference>
<keyword evidence="3" id="KW-0804">Transcription</keyword>
<dbReference type="AlphaFoldDB" id="A0A424WGZ6"/>
<comment type="caution">
    <text evidence="5">The sequence shown here is derived from an EMBL/GenBank/DDBJ whole genome shotgun (WGS) entry which is preliminary data.</text>
</comment>
<evidence type="ECO:0000256" key="3">
    <source>
        <dbReference type="ARBA" id="ARBA00023163"/>
    </source>
</evidence>
<dbReference type="EMBL" id="QVXO01000008">
    <property type="protein sequence ID" value="RPJ92429.1"/>
    <property type="molecule type" value="Genomic_DNA"/>
</dbReference>
<name>A0A424WGZ6_ALCXX</name>
<dbReference type="SUPFAM" id="SSF46785">
    <property type="entry name" value="Winged helix' DNA-binding domain"/>
    <property type="match status" value="1"/>
</dbReference>
<dbReference type="Pfam" id="PF07702">
    <property type="entry name" value="UTRA"/>
    <property type="match status" value="1"/>
</dbReference>
<protein>
    <submittedName>
        <fullName evidence="5">GntR family transcriptional regulator</fullName>
    </submittedName>
</protein>
<dbReference type="CDD" id="cd07377">
    <property type="entry name" value="WHTH_GntR"/>
    <property type="match status" value="1"/>
</dbReference>
<evidence type="ECO:0000259" key="4">
    <source>
        <dbReference type="PROSITE" id="PS50949"/>
    </source>
</evidence>
<sequence length="239" mass="27031">MILDTAQAPLYVQLSDLFRQRILKGVWKNGEKLPSLDALAEEFHVAKVTVRQAIERLTRDGLLSPQRGRGTFVTGAPQDNRWFRVETTLENLSSVYRDTHPTILNIDESTRTPLLNDSDGVAADKYVFMRRIHARNGQPYCVINIYLDAAIFAKHPARFRKETVIPILMGMSSVDIVSARQVLTISTADVEVARHLGINVNAPVAEVRRVFTGPDRRVIYLGEVTYRGDFVRMEIDLKP</sequence>
<dbReference type="InterPro" id="IPR036390">
    <property type="entry name" value="WH_DNA-bd_sf"/>
</dbReference>
<organism evidence="5 6">
    <name type="scientific">Alcaligenes xylosoxydans xylosoxydans</name>
    <name type="common">Achromobacter xylosoxidans</name>
    <dbReference type="NCBI Taxonomy" id="85698"/>
    <lineage>
        <taxon>Bacteria</taxon>
        <taxon>Pseudomonadati</taxon>
        <taxon>Pseudomonadota</taxon>
        <taxon>Betaproteobacteria</taxon>
        <taxon>Burkholderiales</taxon>
        <taxon>Alcaligenaceae</taxon>
        <taxon>Achromobacter</taxon>
    </lineage>
</organism>
<dbReference type="PRINTS" id="PR00035">
    <property type="entry name" value="HTHGNTR"/>
</dbReference>
<dbReference type="InterPro" id="IPR036388">
    <property type="entry name" value="WH-like_DNA-bd_sf"/>
</dbReference>
<dbReference type="RefSeq" id="WP_118932169.1">
    <property type="nucleotide sequence ID" value="NZ_CP061008.1"/>
</dbReference>
<dbReference type="SMART" id="SM00345">
    <property type="entry name" value="HTH_GNTR"/>
    <property type="match status" value="1"/>
</dbReference>
<keyword evidence="1" id="KW-0805">Transcription regulation</keyword>
<keyword evidence="2" id="KW-0238">DNA-binding</keyword>
<dbReference type="GO" id="GO:0003677">
    <property type="term" value="F:DNA binding"/>
    <property type="evidence" value="ECO:0007669"/>
    <property type="project" value="UniProtKB-KW"/>
</dbReference>
<dbReference type="SMART" id="SM00866">
    <property type="entry name" value="UTRA"/>
    <property type="match status" value="1"/>
</dbReference>
<evidence type="ECO:0000256" key="2">
    <source>
        <dbReference type="ARBA" id="ARBA00023125"/>
    </source>
</evidence>
<accession>A0A424WGZ6</accession>
<dbReference type="GO" id="GO:0045892">
    <property type="term" value="P:negative regulation of DNA-templated transcription"/>
    <property type="evidence" value="ECO:0007669"/>
    <property type="project" value="TreeGrafter"/>
</dbReference>
<reference evidence="5 6" key="1">
    <citation type="submission" date="2018-08" db="EMBL/GenBank/DDBJ databases">
        <title>Achromobacter xylosoxidans Genome sequencing and assembly.</title>
        <authorList>
            <person name="Wang R."/>
            <person name="Rensing C."/>
            <person name="Li Y."/>
        </authorList>
    </citation>
    <scope>NUCLEOTIDE SEQUENCE [LARGE SCALE GENOMIC DNA]</scope>
    <source>
        <strain evidence="5 6">GD003A</strain>
    </source>
</reference>
<dbReference type="Proteomes" id="UP000285324">
    <property type="component" value="Unassembled WGS sequence"/>
</dbReference>
<dbReference type="InterPro" id="IPR028978">
    <property type="entry name" value="Chorismate_lyase_/UTRA_dom_sf"/>
</dbReference>
<dbReference type="PANTHER" id="PTHR44846:SF1">
    <property type="entry name" value="MANNOSYL-D-GLYCERATE TRANSPORT_METABOLISM SYSTEM REPRESSOR MNGR-RELATED"/>
    <property type="match status" value="1"/>
</dbReference>
<proteinExistence type="predicted"/>
<evidence type="ECO:0000313" key="5">
    <source>
        <dbReference type="EMBL" id="RPJ92429.1"/>
    </source>
</evidence>
<dbReference type="PROSITE" id="PS50949">
    <property type="entry name" value="HTH_GNTR"/>
    <property type="match status" value="1"/>
</dbReference>
<evidence type="ECO:0000313" key="6">
    <source>
        <dbReference type="Proteomes" id="UP000285324"/>
    </source>
</evidence>
<dbReference type="PANTHER" id="PTHR44846">
    <property type="entry name" value="MANNOSYL-D-GLYCERATE TRANSPORT/METABOLISM SYSTEM REPRESSOR MNGR-RELATED"/>
    <property type="match status" value="1"/>
</dbReference>
<feature type="domain" description="HTH gntR-type" evidence="4">
    <location>
        <begin position="8"/>
        <end position="76"/>
    </location>
</feature>